<dbReference type="SMART" id="SM00679">
    <property type="entry name" value="CTNS"/>
    <property type="match status" value="2"/>
</dbReference>
<dbReference type="PANTHER" id="PTHR15502:SF7">
    <property type="entry name" value="CALCINEURIN-BINDING PROTEIN CABIN-1"/>
    <property type="match status" value="1"/>
</dbReference>
<feature type="compositionally biased region" description="Basic and acidic residues" evidence="8">
    <location>
        <begin position="576"/>
        <end position="590"/>
    </location>
</feature>
<feature type="compositionally biased region" description="Acidic residues" evidence="8">
    <location>
        <begin position="566"/>
        <end position="575"/>
    </location>
</feature>
<keyword evidence="6 9" id="KW-0472">Membrane</keyword>
<dbReference type="InterPro" id="IPR033053">
    <property type="entry name" value="Hir3/CABIN1"/>
</dbReference>
<keyword evidence="11" id="KW-1185">Reference proteome</keyword>
<dbReference type="Gene3D" id="1.20.1280.290">
    <property type="match status" value="1"/>
</dbReference>
<dbReference type="GO" id="GO:0006325">
    <property type="term" value="P:chromatin organization"/>
    <property type="evidence" value="ECO:0007669"/>
    <property type="project" value="InterPro"/>
</dbReference>
<evidence type="ECO:0000256" key="6">
    <source>
        <dbReference type="ARBA" id="ARBA00023136"/>
    </source>
</evidence>
<organism evidence="10 11">
    <name type="scientific">Candida verbasci</name>
    <dbReference type="NCBI Taxonomy" id="1227364"/>
    <lineage>
        <taxon>Eukaryota</taxon>
        <taxon>Fungi</taxon>
        <taxon>Dikarya</taxon>
        <taxon>Ascomycota</taxon>
        <taxon>Saccharomycotina</taxon>
        <taxon>Pichiomycetes</taxon>
        <taxon>Debaryomycetaceae</taxon>
        <taxon>Candida/Lodderomyces clade</taxon>
        <taxon>Candida</taxon>
    </lineage>
</organism>
<comment type="caution">
    <text evidence="10">The sequence shown here is derived from an EMBL/GenBank/DDBJ whole genome shotgun (WGS) entry which is preliminary data.</text>
</comment>
<evidence type="ECO:0008006" key="12">
    <source>
        <dbReference type="Google" id="ProtNLM"/>
    </source>
</evidence>
<proteinExistence type="inferred from homology"/>
<evidence type="ECO:0000313" key="10">
    <source>
        <dbReference type="EMBL" id="CAI5758328.1"/>
    </source>
</evidence>
<evidence type="ECO:0000256" key="2">
    <source>
        <dbReference type="ARBA" id="ARBA00004141"/>
    </source>
</evidence>
<evidence type="ECO:0000256" key="7">
    <source>
        <dbReference type="ARBA" id="ARBA00023242"/>
    </source>
</evidence>
<accession>A0A9W4TYZ2</accession>
<evidence type="ECO:0000256" key="5">
    <source>
        <dbReference type="ARBA" id="ARBA00022989"/>
    </source>
</evidence>
<dbReference type="OrthoDB" id="77564at2759"/>
<dbReference type="EMBL" id="CANTUO010000002">
    <property type="protein sequence ID" value="CAI5758328.1"/>
    <property type="molecule type" value="Genomic_DNA"/>
</dbReference>
<evidence type="ECO:0000313" key="11">
    <source>
        <dbReference type="Proteomes" id="UP001152885"/>
    </source>
</evidence>
<feature type="region of interest" description="Disordered" evidence="8">
    <location>
        <begin position="564"/>
        <end position="590"/>
    </location>
</feature>
<feature type="compositionally biased region" description="Basic and acidic residues" evidence="8">
    <location>
        <begin position="1816"/>
        <end position="1829"/>
    </location>
</feature>
<gene>
    <name evidence="10" type="ORF">CANVERA_P2842</name>
</gene>
<feature type="compositionally biased region" description="Basic and acidic residues" evidence="8">
    <location>
        <begin position="1783"/>
        <end position="1804"/>
    </location>
</feature>
<dbReference type="GO" id="GO:0031491">
    <property type="term" value="F:nucleosome binding"/>
    <property type="evidence" value="ECO:0007669"/>
    <property type="project" value="TreeGrafter"/>
</dbReference>
<keyword evidence="5 9" id="KW-1133">Transmembrane helix</keyword>
<dbReference type="GO" id="GO:0000417">
    <property type="term" value="C:HIR complex"/>
    <property type="evidence" value="ECO:0007669"/>
    <property type="project" value="TreeGrafter"/>
</dbReference>
<dbReference type="Proteomes" id="UP001152885">
    <property type="component" value="Unassembled WGS sequence"/>
</dbReference>
<evidence type="ECO:0000256" key="9">
    <source>
        <dbReference type="SAM" id="Phobius"/>
    </source>
</evidence>
<evidence type="ECO:0000256" key="8">
    <source>
        <dbReference type="SAM" id="MobiDB-lite"/>
    </source>
</evidence>
<keyword evidence="7" id="KW-0539">Nucleus</keyword>
<evidence type="ECO:0000256" key="1">
    <source>
        <dbReference type="ARBA" id="ARBA00004123"/>
    </source>
</evidence>
<feature type="transmembrane region" description="Helical" evidence="9">
    <location>
        <begin position="189"/>
        <end position="214"/>
    </location>
</feature>
<comment type="similarity">
    <text evidence="3">Belongs to the HIR3 family.</text>
</comment>
<keyword evidence="4 9" id="KW-0812">Transmembrane</keyword>
<sequence length="1876" mass="216755">MENKVAENVLATIGTVLWCIQLIPQIIRNFRVKDCEGLPPLMMFLWACSGVPWSSYFTAIDSSIPLIIQPQIFTFFSLVTWAQTLYYPPRHVSRKRFVLLIGSFVIIAIGVEAGLILGLRPLHRRGITWPLLIIGILASIFLVVGLIPPYFELAKRQGRVIGINFIFLSMDTGGAIFSMASIIVGNMDIMSLILYILVIVLEVGIVASHFVWWLRIGRKLPKEVKEEEAPADSGASMSSGVVIEKNSFEVNKDAKEISPSSFKPLNFLEDSISKKDLEEEHTREIQVEQAYNLFQSALKFHKSDQLQQSYKIYENLFKLNIISNHYYEEVDYIRGLQNGEVNTIDELSLLSPNVKSLRYLIFRNRGMLYLEMLKKEEFSESQFKELFYTCIDDLCIAFLYNESDEELLEIIFEIYLYLGVKKLSRYTLEYQLSSREESDDLAGLIPIDKGVQKKYDNLLSGKVKPSVKFEFLKPVKDDFDVQSNKQYQKIKTIIKCKNSWVSLIDCVNAKLKENQDENKIEDVHRPRLKQIDPYILTEEPLEIVEIEVENVEPEVEPESIVIEEPQQTEEKEENQEEVKEEKKEEEPIETKIQRSSKRLAKVEVASDLPEIALQDAHFYGLNLFLQEFKQLLQVNVMDIRSIYLHNTEAPQYVQDFIEMINDWKYESGLLSFQSKTNQGENLKLLDLLSGFDRDQEFAKKDFPPLGSIDESILEKTDYVHLKENIIKYLINSCLTSKWEENLYIKLKDWVLQFDNYIMPDLETAIGIFELLTDVSITLETQINDQISKKINRGIVNPLCQELLKVNDKLQKWSTAIEDIVYQNFDAKLLARFKWAQYNKEKASTTNWGDNSSLKYKLKELLKYDVEISYPNYKNFGDSNTESIKNQLTIISVLSIFWRILYSAPKTENNEAIDLLEDILMDSQNQDKPILSIRKFLSGSSLEMRLSLWSILLSFYRSNDLKIKLASGFEKSLEFLIAYLDGDYTNFDKPTRFTILSKILGFYSNNISNIVEIGEPIASNLVVKFLDLFFIYEIHEEASSISSLKTSLKAKSMTSYNNLKDTFIKTFVLIIINCKNNKELQQKIIDLVHRQLGSVGICNAANGIFLNSIHEVLDNSKDKIQYAQYIKCKFHYNIAIDGVLPEDHGTERTDIEEQDCQSLAKFILPICFKSNPLKNVPKHDVKQLIDEIYGKIGGPDFESDEVLSRNKASLNYFLDTRKLTPRFIKDSFYGLNELKFDELNHPIVQDGLYFMQGLLTFFSYKSRKKNMQSRAVEIETAISLLENDLIYGSNRLESWFLLGQAYGFLVEDDLIWTSDKLTIADRKTSTANLQRKSLTCYLMAINCSVEAPKENVKPIIGSLMSSFAKEMFSAVMQPMNMHAFKVQSQPRFINKANGASFLSASESAVTSKKTLFKIMKAAFELAIKSKNNEWSDFYYLSKVQKKLNESPKLVLDTMSKACELASDDIVEPYYTIISLCYKYVKNEKMTIEEALKYLNYPGVNKAVSQNTEFYKLICECLKNLDSADKKNWQHKPKYRLSKIYFDEFGDSDSSITILKNFISLNTPNKSLVSIWKPDSERPGKHFLYTFRYIYFYIELLKQNNDLNSLIIMLPKLRRSNSVMIQLTTAWEFLCTSICKIIRDIFKIGDSFDFTDKFINNLNFPKFTQNSKSFMDLFKQNGVPDELRAHICFLNSVNDMKKLNNGFGPTSLIDDTIVGIFFRIYTFYFAQDFTNAMENPSANQKKKIAKKDIFPITNDIIKNHKKEIEDKLKDEPDLFNISAKKVADAKRKEEEEMKEKEEKEKQDQKEQTNQSTYNAPIRKQELQVEPKEREVSVINSEASSQERRFILLSDPSRCEDEEPLRKKHKPATPELITGIDSD</sequence>
<name>A0A9W4TYZ2_9ASCO</name>
<feature type="transmembrane region" description="Helical" evidence="9">
    <location>
        <begin position="163"/>
        <end position="183"/>
    </location>
</feature>
<protein>
    <recommendedName>
        <fullName evidence="12">Histone transcription regulator 3 homolog</fullName>
    </recommendedName>
</protein>
<reference evidence="10" key="1">
    <citation type="submission" date="2022-12" db="EMBL/GenBank/DDBJ databases">
        <authorList>
            <person name="Brejova B."/>
        </authorList>
    </citation>
    <scope>NUCLEOTIDE SEQUENCE</scope>
</reference>
<feature type="transmembrane region" description="Helical" evidence="9">
    <location>
        <begin position="6"/>
        <end position="27"/>
    </location>
</feature>
<evidence type="ECO:0000256" key="4">
    <source>
        <dbReference type="ARBA" id="ARBA00022692"/>
    </source>
</evidence>
<dbReference type="GO" id="GO:0005634">
    <property type="term" value="C:nucleus"/>
    <property type="evidence" value="ECO:0007669"/>
    <property type="project" value="UniProtKB-SubCell"/>
</dbReference>
<feature type="transmembrane region" description="Helical" evidence="9">
    <location>
        <begin position="97"/>
        <end position="117"/>
    </location>
</feature>
<feature type="transmembrane region" description="Helical" evidence="9">
    <location>
        <begin position="129"/>
        <end position="151"/>
    </location>
</feature>
<evidence type="ECO:0000256" key="3">
    <source>
        <dbReference type="ARBA" id="ARBA00007335"/>
    </source>
</evidence>
<dbReference type="InterPro" id="IPR006603">
    <property type="entry name" value="PQ-loop_rpt"/>
</dbReference>
<feature type="transmembrane region" description="Helical" evidence="9">
    <location>
        <begin position="66"/>
        <end position="85"/>
    </location>
</feature>
<feature type="transmembrane region" description="Helical" evidence="9">
    <location>
        <begin position="39"/>
        <end position="60"/>
    </location>
</feature>
<feature type="region of interest" description="Disordered" evidence="8">
    <location>
        <begin position="1783"/>
        <end position="1876"/>
    </location>
</feature>
<comment type="subcellular location">
    <subcellularLocation>
        <location evidence="2">Membrane</location>
        <topology evidence="2">Multi-pass membrane protein</topology>
    </subcellularLocation>
    <subcellularLocation>
        <location evidence="1">Nucleus</location>
    </subcellularLocation>
</comment>
<dbReference type="GO" id="GO:0016020">
    <property type="term" value="C:membrane"/>
    <property type="evidence" value="ECO:0007669"/>
    <property type="project" value="UniProtKB-SubCell"/>
</dbReference>
<dbReference type="PANTHER" id="PTHR15502">
    <property type="entry name" value="CALCINEURIN-BINDING PROTEIN CABIN 1-RELATED"/>
    <property type="match status" value="1"/>
</dbReference>
<dbReference type="Pfam" id="PF04193">
    <property type="entry name" value="PQ-loop"/>
    <property type="match status" value="1"/>
</dbReference>